<comment type="caution">
    <text evidence="1">The sequence shown here is derived from an EMBL/GenBank/DDBJ whole genome shotgun (WGS) entry which is preliminary data.</text>
</comment>
<evidence type="ECO:0000313" key="2">
    <source>
        <dbReference type="Proteomes" id="UP000828048"/>
    </source>
</evidence>
<organism evidence="1 2">
    <name type="scientific">Vaccinium darrowii</name>
    <dbReference type="NCBI Taxonomy" id="229202"/>
    <lineage>
        <taxon>Eukaryota</taxon>
        <taxon>Viridiplantae</taxon>
        <taxon>Streptophyta</taxon>
        <taxon>Embryophyta</taxon>
        <taxon>Tracheophyta</taxon>
        <taxon>Spermatophyta</taxon>
        <taxon>Magnoliopsida</taxon>
        <taxon>eudicotyledons</taxon>
        <taxon>Gunneridae</taxon>
        <taxon>Pentapetalae</taxon>
        <taxon>asterids</taxon>
        <taxon>Ericales</taxon>
        <taxon>Ericaceae</taxon>
        <taxon>Vaccinioideae</taxon>
        <taxon>Vaccinieae</taxon>
        <taxon>Vaccinium</taxon>
    </lineage>
</organism>
<dbReference type="EMBL" id="CM037162">
    <property type="protein sequence ID" value="KAH7864422.1"/>
    <property type="molecule type" value="Genomic_DNA"/>
</dbReference>
<reference evidence="1 2" key="1">
    <citation type="journal article" date="2021" name="Hortic Res">
        <title>High-quality reference genome and annotation aids understanding of berry development for evergreen blueberry (Vaccinium darrowii).</title>
        <authorList>
            <person name="Yu J."/>
            <person name="Hulse-Kemp A.M."/>
            <person name="Babiker E."/>
            <person name="Staton M."/>
        </authorList>
    </citation>
    <scope>NUCLEOTIDE SEQUENCE [LARGE SCALE GENOMIC DNA]</scope>
    <source>
        <strain evidence="2">cv. NJ 8807/NJ 8810</strain>
        <tissue evidence="1">Young leaf</tissue>
    </source>
</reference>
<accession>A0ACB7ZG48</accession>
<gene>
    <name evidence="1" type="ORF">Vadar_029441</name>
</gene>
<name>A0ACB7ZG48_9ERIC</name>
<proteinExistence type="predicted"/>
<sequence>MGEIQEKSSEMVFRRVAVCFLGCLGISHQTKKAIPALAPAPAETTETSSTSSSESSFSSSLVSSDNTPSKVRLSDGRCLAYRELGVPKNISNYKVILVHGFGSSKEMSFMASQDLMDELGVYLLLFDRAGYGESDPNPKRSGKTEASDIQELADQLQLGSKFYVIGISLGSYPIWSCLKRIPERLAGAAFVVPMINYNWRSLPNELTKDDYRKNLARWALWVSRYTPGLVYWWFTQKMFPSSTVIDRNPAFFNDKDLEVLKNTPGFNLLGENKLQQPGVFDSIRRDFIVAFSKWDFDPLDLENPYQKNESLVHIWQGFEDKVVPVELQRYVSRKLPWVRYHEVPDGGHLLVYDNVVCEAILKSLLLGEDPPLYRPKLDA</sequence>
<protein>
    <submittedName>
        <fullName evidence="1">Uncharacterized protein</fullName>
    </submittedName>
</protein>
<keyword evidence="2" id="KW-1185">Reference proteome</keyword>
<dbReference type="Proteomes" id="UP000828048">
    <property type="component" value="Chromosome 12"/>
</dbReference>
<evidence type="ECO:0000313" key="1">
    <source>
        <dbReference type="EMBL" id="KAH7864422.1"/>
    </source>
</evidence>